<evidence type="ECO:0000259" key="3">
    <source>
        <dbReference type="SMART" id="SM00062"/>
    </source>
</evidence>
<protein>
    <submittedName>
        <fullName evidence="4">Transporter substrate-binding domain-containing protein</fullName>
    </submittedName>
</protein>
<dbReference type="PANTHER" id="PTHR35936">
    <property type="entry name" value="MEMBRANE-BOUND LYTIC MUREIN TRANSGLYCOSYLASE F"/>
    <property type="match status" value="1"/>
</dbReference>
<gene>
    <name evidence="4" type="ORF">GJ700_14690</name>
</gene>
<evidence type="ECO:0000256" key="1">
    <source>
        <dbReference type="ARBA" id="ARBA00022729"/>
    </source>
</evidence>
<feature type="chain" id="PRO_5030742562" evidence="2">
    <location>
        <begin position="21"/>
        <end position="252"/>
    </location>
</feature>
<dbReference type="PANTHER" id="PTHR35936:SF20">
    <property type="entry name" value="ABC TRANSPORTER ARGININE-BINDING PROTEIN 2-RELATED"/>
    <property type="match status" value="1"/>
</dbReference>
<dbReference type="SMART" id="SM00062">
    <property type="entry name" value="PBPb"/>
    <property type="match status" value="1"/>
</dbReference>
<evidence type="ECO:0000313" key="4">
    <source>
        <dbReference type="EMBL" id="MRV72954.1"/>
    </source>
</evidence>
<evidence type="ECO:0000313" key="5">
    <source>
        <dbReference type="Proteomes" id="UP000446768"/>
    </source>
</evidence>
<keyword evidence="5" id="KW-1185">Reference proteome</keyword>
<dbReference type="AlphaFoldDB" id="A0A7X2IN87"/>
<dbReference type="Gene3D" id="3.40.190.10">
    <property type="entry name" value="Periplasmic binding protein-like II"/>
    <property type="match status" value="2"/>
</dbReference>
<evidence type="ECO:0000256" key="2">
    <source>
        <dbReference type="SAM" id="SignalP"/>
    </source>
</evidence>
<dbReference type="SUPFAM" id="SSF53850">
    <property type="entry name" value="Periplasmic binding protein-like II"/>
    <property type="match status" value="1"/>
</dbReference>
<keyword evidence="1 2" id="KW-0732">Signal</keyword>
<feature type="signal peptide" evidence="2">
    <location>
        <begin position="1"/>
        <end position="20"/>
    </location>
</feature>
<dbReference type="EMBL" id="WKJJ01000008">
    <property type="protein sequence ID" value="MRV72954.1"/>
    <property type="molecule type" value="Genomic_DNA"/>
</dbReference>
<proteinExistence type="predicted"/>
<comment type="caution">
    <text evidence="4">The sequence shown here is derived from an EMBL/GenBank/DDBJ whole genome shotgun (WGS) entry which is preliminary data.</text>
</comment>
<name>A0A7X2IN87_9BURK</name>
<accession>A0A7X2IN87</accession>
<dbReference type="InterPro" id="IPR001638">
    <property type="entry name" value="Solute-binding_3/MltF_N"/>
</dbReference>
<dbReference type="Pfam" id="PF00497">
    <property type="entry name" value="SBP_bac_3"/>
    <property type="match status" value="1"/>
</dbReference>
<reference evidence="4 5" key="1">
    <citation type="submission" date="2019-11" db="EMBL/GenBank/DDBJ databases">
        <title>Novel species isolated from a subtropical stream in China.</title>
        <authorList>
            <person name="Lu H."/>
        </authorList>
    </citation>
    <scope>NUCLEOTIDE SEQUENCE [LARGE SCALE GENOMIC DNA]</scope>
    <source>
        <strain evidence="4 5">FT92W</strain>
    </source>
</reference>
<organism evidence="4 5">
    <name type="scientific">Pseudoduganella rivuli</name>
    <dbReference type="NCBI Taxonomy" id="2666085"/>
    <lineage>
        <taxon>Bacteria</taxon>
        <taxon>Pseudomonadati</taxon>
        <taxon>Pseudomonadota</taxon>
        <taxon>Betaproteobacteria</taxon>
        <taxon>Burkholderiales</taxon>
        <taxon>Oxalobacteraceae</taxon>
        <taxon>Telluria group</taxon>
        <taxon>Pseudoduganella</taxon>
    </lineage>
</organism>
<sequence length="252" mass="27758">MRARPFFLAALCLAAIPACACHLRMASESWPPYIYSGESGEPAGADVELAQAIIREAGCTLEVVPELPALRREILFRQGKLDLMLAASRTDERRRYARFSAPYRHERVGLFAATDKLPQFAKIDSFDAIVRQRIAVLAPRAGWYGPDYARAAAAQDAGAWRNTFGTFRQGIQMFRAGRAELIMGDAAALQHEARQQGVALTALPYVPFSAPVHLMLNASSTTQEQLARINNAITRLEQSGALATIRTRYGLH</sequence>
<dbReference type="Proteomes" id="UP000446768">
    <property type="component" value="Unassembled WGS sequence"/>
</dbReference>
<feature type="domain" description="Solute-binding protein family 3/N-terminal" evidence="3">
    <location>
        <begin position="22"/>
        <end position="252"/>
    </location>
</feature>